<dbReference type="EMBL" id="UINC01013558">
    <property type="protein sequence ID" value="SVA58496.1"/>
    <property type="molecule type" value="Genomic_DNA"/>
</dbReference>
<gene>
    <name evidence="2" type="ORF">METZ01_LOCUS111350</name>
</gene>
<dbReference type="AlphaFoldDB" id="A0A381X128"/>
<dbReference type="CDD" id="cd13399">
    <property type="entry name" value="Slt35-like"/>
    <property type="match status" value="1"/>
</dbReference>
<sequence>MINNLQGSRIHNFQPLRKSTKFLFLFFLFGGQPQEKDLAYRMVLDNLVGSEIPDEFVRDAFTHEDVKIHMEIPNRFAHPYEKKSWEEYRKIFVKESRISAGAKFYAENTDLLNRLVKEYKVDPFIVITIAGVESNYGSHHQQYSVFNSLYTQVHEMPKRANWASKELAEFLIYCFNDHLDPQEIGGSYAGAFGYGQFIPSSFNRFSVDFNGDGIRQPYNWPDVLGSIANYLRRNGYQPNSTNRERSGDVWKAIYAYNHADNYVMAILELSQIIQGRVEEEKRK</sequence>
<dbReference type="PANTHER" id="PTHR30163:SF9">
    <property type="entry name" value="MEMBRANE-BOUND LYTIC MUREIN TRANSGLYCOSYLASE B"/>
    <property type="match status" value="1"/>
</dbReference>
<dbReference type="InterPro" id="IPR043426">
    <property type="entry name" value="MltB-like"/>
</dbReference>
<dbReference type="Gene3D" id="1.10.8.350">
    <property type="entry name" value="Bacterial muramidase"/>
    <property type="match status" value="1"/>
</dbReference>
<dbReference type="GO" id="GO:0009253">
    <property type="term" value="P:peptidoglycan catabolic process"/>
    <property type="evidence" value="ECO:0007669"/>
    <property type="project" value="TreeGrafter"/>
</dbReference>
<dbReference type="Gene3D" id="1.10.530.10">
    <property type="match status" value="1"/>
</dbReference>
<dbReference type="InterPro" id="IPR023346">
    <property type="entry name" value="Lysozyme-like_dom_sf"/>
</dbReference>
<proteinExistence type="predicted"/>
<organism evidence="2">
    <name type="scientific">marine metagenome</name>
    <dbReference type="NCBI Taxonomy" id="408172"/>
    <lineage>
        <taxon>unclassified sequences</taxon>
        <taxon>metagenomes</taxon>
        <taxon>ecological metagenomes</taxon>
    </lineage>
</organism>
<evidence type="ECO:0000259" key="1">
    <source>
        <dbReference type="Pfam" id="PF13406"/>
    </source>
</evidence>
<feature type="domain" description="Transglycosylase SLT" evidence="1">
    <location>
        <begin position="55"/>
        <end position="241"/>
    </location>
</feature>
<protein>
    <recommendedName>
        <fullName evidence="1">Transglycosylase SLT domain-containing protein</fullName>
    </recommendedName>
</protein>
<dbReference type="SUPFAM" id="SSF53955">
    <property type="entry name" value="Lysozyme-like"/>
    <property type="match status" value="1"/>
</dbReference>
<name>A0A381X128_9ZZZZ</name>
<accession>A0A381X128</accession>
<dbReference type="InterPro" id="IPR031304">
    <property type="entry name" value="SLT_2"/>
</dbReference>
<dbReference type="PANTHER" id="PTHR30163">
    <property type="entry name" value="MEMBRANE-BOUND LYTIC MUREIN TRANSGLYCOSYLASE B"/>
    <property type="match status" value="1"/>
</dbReference>
<reference evidence="2" key="1">
    <citation type="submission" date="2018-05" db="EMBL/GenBank/DDBJ databases">
        <authorList>
            <person name="Lanie J.A."/>
            <person name="Ng W.-L."/>
            <person name="Kazmierczak K.M."/>
            <person name="Andrzejewski T.M."/>
            <person name="Davidsen T.M."/>
            <person name="Wayne K.J."/>
            <person name="Tettelin H."/>
            <person name="Glass J.I."/>
            <person name="Rusch D."/>
            <person name="Podicherti R."/>
            <person name="Tsui H.-C.T."/>
            <person name="Winkler M.E."/>
        </authorList>
    </citation>
    <scope>NUCLEOTIDE SEQUENCE</scope>
</reference>
<evidence type="ECO:0000313" key="2">
    <source>
        <dbReference type="EMBL" id="SVA58496.1"/>
    </source>
</evidence>
<dbReference type="Pfam" id="PF13406">
    <property type="entry name" value="SLT_2"/>
    <property type="match status" value="1"/>
</dbReference>
<dbReference type="GO" id="GO:0008933">
    <property type="term" value="F:peptidoglycan lytic transglycosylase activity"/>
    <property type="evidence" value="ECO:0007669"/>
    <property type="project" value="TreeGrafter"/>
</dbReference>